<dbReference type="Pfam" id="PF14520">
    <property type="entry name" value="HHH_5"/>
    <property type="match status" value="1"/>
</dbReference>
<feature type="active site" description="N6-AMP-lysine intermediate" evidence="14">
    <location>
        <position position="116"/>
    </location>
</feature>
<dbReference type="Gene3D" id="1.10.287.610">
    <property type="entry name" value="Helix hairpin bin"/>
    <property type="match status" value="1"/>
</dbReference>
<feature type="binding site" evidence="14">
    <location>
        <position position="291"/>
    </location>
    <ligand>
        <name>NAD(+)</name>
        <dbReference type="ChEBI" id="CHEBI:57540"/>
    </ligand>
</feature>
<feature type="binding site" evidence="14">
    <location>
        <position position="413"/>
    </location>
    <ligand>
        <name>Zn(2+)</name>
        <dbReference type="ChEBI" id="CHEBI:29105"/>
    </ligand>
</feature>
<evidence type="ECO:0000256" key="15">
    <source>
        <dbReference type="RuleBase" id="RU000618"/>
    </source>
</evidence>
<dbReference type="CDD" id="cd17748">
    <property type="entry name" value="BRCT_DNA_ligase_like"/>
    <property type="match status" value="1"/>
</dbReference>
<feature type="binding site" evidence="14">
    <location>
        <position position="137"/>
    </location>
    <ligand>
        <name>NAD(+)</name>
        <dbReference type="ChEBI" id="CHEBI:57540"/>
    </ligand>
</feature>
<dbReference type="PIRSF" id="PIRSF001604">
    <property type="entry name" value="LigA"/>
    <property type="match status" value="1"/>
</dbReference>
<evidence type="ECO:0000256" key="14">
    <source>
        <dbReference type="HAMAP-Rule" id="MF_01588"/>
    </source>
</evidence>
<keyword evidence="9 14" id="KW-0460">Magnesium</keyword>
<dbReference type="RefSeq" id="WP_112160461.1">
    <property type="nucleotide sequence ID" value="NZ_QKRX01000018.1"/>
</dbReference>
<dbReference type="InterPro" id="IPR036420">
    <property type="entry name" value="BRCT_dom_sf"/>
</dbReference>
<evidence type="ECO:0000256" key="10">
    <source>
        <dbReference type="ARBA" id="ARBA00023027"/>
    </source>
</evidence>
<dbReference type="SUPFAM" id="SSF52113">
    <property type="entry name" value="BRCT domain"/>
    <property type="match status" value="1"/>
</dbReference>
<dbReference type="Gene3D" id="3.30.470.30">
    <property type="entry name" value="DNA ligase/mRNA capping enzyme"/>
    <property type="match status" value="1"/>
</dbReference>
<dbReference type="Pfam" id="PF01653">
    <property type="entry name" value="DNA_ligase_aden"/>
    <property type="match status" value="1"/>
</dbReference>
<feature type="binding site" evidence="14">
    <location>
        <begin position="33"/>
        <end position="37"/>
    </location>
    <ligand>
        <name>NAD(+)</name>
        <dbReference type="ChEBI" id="CHEBI:57540"/>
    </ligand>
</feature>
<dbReference type="Gene3D" id="6.20.10.30">
    <property type="match status" value="1"/>
</dbReference>
<dbReference type="NCBIfam" id="NF005932">
    <property type="entry name" value="PRK07956.1"/>
    <property type="match status" value="1"/>
</dbReference>
<dbReference type="InterPro" id="IPR013839">
    <property type="entry name" value="DNAligase_adenylation"/>
</dbReference>
<dbReference type="PROSITE" id="PS01056">
    <property type="entry name" value="DNA_LIGASE_N2"/>
    <property type="match status" value="1"/>
</dbReference>
<evidence type="ECO:0000256" key="8">
    <source>
        <dbReference type="ARBA" id="ARBA00022833"/>
    </source>
</evidence>
<dbReference type="PANTHER" id="PTHR23389:SF9">
    <property type="entry name" value="DNA LIGASE"/>
    <property type="match status" value="1"/>
</dbReference>
<comment type="caution">
    <text evidence="17">The sequence shown here is derived from an EMBL/GenBank/DDBJ whole genome shotgun (WGS) entry which is preliminary data.</text>
</comment>
<dbReference type="InterPro" id="IPR004150">
    <property type="entry name" value="NAD_DNA_ligase_OB"/>
</dbReference>
<feature type="binding site" evidence="14">
    <location>
        <position position="114"/>
    </location>
    <ligand>
        <name>NAD(+)</name>
        <dbReference type="ChEBI" id="CHEBI:57540"/>
    </ligand>
</feature>
<dbReference type="EMBL" id="QKRX01000018">
    <property type="protein sequence ID" value="RAU16685.1"/>
    <property type="molecule type" value="Genomic_DNA"/>
</dbReference>
<comment type="catalytic activity">
    <reaction evidence="12 14 15">
        <text>NAD(+) + (deoxyribonucleotide)n-3'-hydroxyl + 5'-phospho-(deoxyribonucleotide)m = (deoxyribonucleotide)n+m + AMP + beta-nicotinamide D-nucleotide.</text>
        <dbReference type="EC" id="6.5.1.2"/>
    </reaction>
</comment>
<sequence length="789" mass="86791">MNSDIVARLQELRKRIAQHNYEYYVLDHPSIPDAEYDRLFKALQALEADHPELITPDSPTQRVGAKPDKGFAEVAHELPMLSLDNAFNDEDLAAFVRRVQERLPVSTPLVFTCEPKLDGIAVSLVYENGLLKRGATRGDGYTGEDITHNVRTIRNIPLKLQGDDWPEWLEVRGEIYMPKQGFEALNQQALIAGDKLFVNPRNAAAGSLRQLDPKITAQRPLEFCAYSTGIVRGGELPDSHAAGLKKLQQWGLRINPEMKTVEGLDECLGYYTDLAEKRNGLSYDIDGIVFKVDLRSLQQSLGFVARAPRWAIARKFPAQEEVTRLKNVEFQVGRTGAITPVARLEPVFVGGVTVSNATLHNMEEIARLGIQVGDRVIIHRAGDVIPKIVGVVPDEQDDYPRHPIEIPTHCPVCGSDIERSQINKHSKNKPTTQSFGAVYRCVGRLACQAQVKQAILHFVSRRAMDIEGLGEKNVDQLVVKELVRSPADLYRLSVDDFLSLEGFAQLSSENLFNAIEKSKQVSLERFIYALGIPEVGEETARLLSIHLGSLQRIQSALPTLLVWLPEVGLEVANEIHNFMQDEHNQTVLKELLAGGVTLQETGRISDQLRGQVTLSEFIARLSISAIGPKSAQLLADACETPEALFNLDFAKLSQIPGLSARARQGVLKFLEQPMEVEKAKALLDQLEAFGFIAGGEQDSTEDQDQDTTAAQPLMGQTWVLTGTLETLTRDEAKAKLQALGAKVSGSVSAKTHCVVAGPGAGSKLVKAESLGVQILDEQAFTDLMAGYIG</sequence>
<dbReference type="FunFam" id="2.40.50.140:FF:000012">
    <property type="entry name" value="DNA ligase"/>
    <property type="match status" value="1"/>
</dbReference>
<feature type="binding site" evidence="14">
    <location>
        <position position="315"/>
    </location>
    <ligand>
        <name>NAD(+)</name>
        <dbReference type="ChEBI" id="CHEBI:57540"/>
    </ligand>
</feature>
<dbReference type="Gene3D" id="2.40.50.140">
    <property type="entry name" value="Nucleic acid-binding proteins"/>
    <property type="match status" value="1"/>
</dbReference>
<evidence type="ECO:0000256" key="7">
    <source>
        <dbReference type="ARBA" id="ARBA00022763"/>
    </source>
</evidence>
<dbReference type="InterPro" id="IPR001357">
    <property type="entry name" value="BRCT_dom"/>
</dbReference>
<dbReference type="InterPro" id="IPR033136">
    <property type="entry name" value="DNA_ligase_CS"/>
</dbReference>
<dbReference type="InterPro" id="IPR001679">
    <property type="entry name" value="DNA_ligase"/>
</dbReference>
<feature type="binding site" evidence="14">
    <location>
        <position position="441"/>
    </location>
    <ligand>
        <name>Zn(2+)</name>
        <dbReference type="ChEBI" id="CHEBI:29105"/>
    </ligand>
</feature>
<evidence type="ECO:0000256" key="13">
    <source>
        <dbReference type="ARBA" id="ARBA00060881"/>
    </source>
</evidence>
<dbReference type="InterPro" id="IPR018239">
    <property type="entry name" value="DNA_ligase_AS"/>
</dbReference>
<dbReference type="EC" id="6.5.1.2" evidence="2 14"/>
<proteinExistence type="inferred from homology"/>
<dbReference type="SMART" id="SM00532">
    <property type="entry name" value="LIGANc"/>
    <property type="match status" value="1"/>
</dbReference>
<dbReference type="Pfam" id="PF12826">
    <property type="entry name" value="HHH_2"/>
    <property type="match status" value="1"/>
</dbReference>
<dbReference type="Proteomes" id="UP000250744">
    <property type="component" value="Unassembled WGS sequence"/>
</dbReference>
<dbReference type="FunFam" id="3.30.470.30:FF:000001">
    <property type="entry name" value="DNA ligase"/>
    <property type="match status" value="1"/>
</dbReference>
<dbReference type="SUPFAM" id="SSF47781">
    <property type="entry name" value="RuvA domain 2-like"/>
    <property type="match status" value="2"/>
</dbReference>
<dbReference type="GO" id="GO:0006281">
    <property type="term" value="P:DNA repair"/>
    <property type="evidence" value="ECO:0007669"/>
    <property type="project" value="UniProtKB-KW"/>
</dbReference>
<dbReference type="Gene3D" id="1.10.150.20">
    <property type="entry name" value="5' to 3' exonuclease, C-terminal subdomain"/>
    <property type="match status" value="3"/>
</dbReference>
<dbReference type="InterPro" id="IPR010994">
    <property type="entry name" value="RuvA_2-like"/>
</dbReference>
<feature type="binding site" evidence="14">
    <location>
        <position position="174"/>
    </location>
    <ligand>
        <name>NAD(+)</name>
        <dbReference type="ChEBI" id="CHEBI:57540"/>
    </ligand>
</feature>
<keyword evidence="4 14" id="KW-0436">Ligase</keyword>
<keyword evidence="10 14" id="KW-0520">NAD</keyword>
<evidence type="ECO:0000256" key="11">
    <source>
        <dbReference type="ARBA" id="ARBA00023204"/>
    </source>
</evidence>
<keyword evidence="14" id="KW-0464">Manganese</keyword>
<evidence type="ECO:0000256" key="5">
    <source>
        <dbReference type="ARBA" id="ARBA00022705"/>
    </source>
</evidence>
<name>A0A364NIH5_9GAMM</name>
<dbReference type="FunFam" id="1.10.287.610:FF:000002">
    <property type="entry name" value="DNA ligase"/>
    <property type="match status" value="1"/>
</dbReference>
<reference evidence="17 18" key="1">
    <citation type="submission" date="2018-06" db="EMBL/GenBank/DDBJ databases">
        <title>Nitrincola tibetense sp. nov., isolated from Lake XuguoCo on Tibetan Plateau.</title>
        <authorList>
            <person name="Xing P."/>
        </authorList>
    </citation>
    <scope>NUCLEOTIDE SEQUENCE [LARGE SCALE GENOMIC DNA]</scope>
    <source>
        <strain evidence="18">xg18</strain>
    </source>
</reference>
<comment type="similarity">
    <text evidence="13 14">Belongs to the NAD-dependent DNA ligase family. LigA subfamily.</text>
</comment>
<dbReference type="PANTHER" id="PTHR23389">
    <property type="entry name" value="CHROMOSOME TRANSMISSION FIDELITY FACTOR 18"/>
    <property type="match status" value="1"/>
</dbReference>
<evidence type="ECO:0000256" key="1">
    <source>
        <dbReference type="ARBA" id="ARBA00004067"/>
    </source>
</evidence>
<keyword evidence="5 14" id="KW-0235">DNA replication</keyword>
<feature type="domain" description="BRCT" evidence="16">
    <location>
        <begin position="708"/>
        <end position="784"/>
    </location>
</feature>
<dbReference type="Pfam" id="PF03120">
    <property type="entry name" value="OB_DNA_ligase"/>
    <property type="match status" value="1"/>
</dbReference>
<dbReference type="Pfam" id="PF00533">
    <property type="entry name" value="BRCT"/>
    <property type="match status" value="1"/>
</dbReference>
<keyword evidence="8 14" id="KW-0862">Zinc</keyword>
<dbReference type="SMART" id="SM00292">
    <property type="entry name" value="BRCT"/>
    <property type="match status" value="1"/>
</dbReference>
<keyword evidence="18" id="KW-1185">Reference proteome</keyword>
<evidence type="ECO:0000259" key="16">
    <source>
        <dbReference type="PROSITE" id="PS50172"/>
    </source>
</evidence>
<evidence type="ECO:0000313" key="17">
    <source>
        <dbReference type="EMBL" id="RAU16685.1"/>
    </source>
</evidence>
<dbReference type="SUPFAM" id="SSF50249">
    <property type="entry name" value="Nucleic acid-binding proteins"/>
    <property type="match status" value="1"/>
</dbReference>
<keyword evidence="11 14" id="KW-0234">DNA repair</keyword>
<dbReference type="AlphaFoldDB" id="A0A364NIH5"/>
<feature type="binding site" evidence="14">
    <location>
        <begin position="82"/>
        <end position="83"/>
    </location>
    <ligand>
        <name>NAD(+)</name>
        <dbReference type="ChEBI" id="CHEBI:57540"/>
    </ligand>
</feature>
<keyword evidence="6 14" id="KW-0479">Metal-binding</keyword>
<dbReference type="PROSITE" id="PS01055">
    <property type="entry name" value="DNA_LIGASE_N1"/>
    <property type="match status" value="1"/>
</dbReference>
<gene>
    <name evidence="14" type="primary">ligA</name>
    <name evidence="17" type="ORF">DN062_16815</name>
</gene>
<dbReference type="GO" id="GO:0046872">
    <property type="term" value="F:metal ion binding"/>
    <property type="evidence" value="ECO:0007669"/>
    <property type="project" value="UniProtKB-KW"/>
</dbReference>
<organism evidence="17 18">
    <name type="scientific">Nitrincola tibetensis</name>
    <dbReference type="NCBI Taxonomy" id="2219697"/>
    <lineage>
        <taxon>Bacteria</taxon>
        <taxon>Pseudomonadati</taxon>
        <taxon>Pseudomonadota</taxon>
        <taxon>Gammaproteobacteria</taxon>
        <taxon>Oceanospirillales</taxon>
        <taxon>Oceanospirillaceae</taxon>
        <taxon>Nitrincola</taxon>
    </lineage>
</organism>
<dbReference type="NCBIfam" id="TIGR00575">
    <property type="entry name" value="dnlj"/>
    <property type="match status" value="1"/>
</dbReference>
<comment type="cofactor">
    <cofactor evidence="14">
        <name>Mg(2+)</name>
        <dbReference type="ChEBI" id="CHEBI:18420"/>
    </cofactor>
    <cofactor evidence="14">
        <name>Mn(2+)</name>
        <dbReference type="ChEBI" id="CHEBI:29035"/>
    </cofactor>
</comment>
<dbReference type="Gene3D" id="3.40.50.10190">
    <property type="entry name" value="BRCT domain"/>
    <property type="match status" value="1"/>
</dbReference>
<dbReference type="SUPFAM" id="SSF56091">
    <property type="entry name" value="DNA ligase/mRNA capping enzyme, catalytic domain"/>
    <property type="match status" value="1"/>
</dbReference>
<evidence type="ECO:0000256" key="6">
    <source>
        <dbReference type="ARBA" id="ARBA00022723"/>
    </source>
</evidence>
<dbReference type="FunFam" id="1.10.150.20:FF:000007">
    <property type="entry name" value="DNA ligase"/>
    <property type="match status" value="1"/>
</dbReference>
<evidence type="ECO:0000313" key="18">
    <source>
        <dbReference type="Proteomes" id="UP000250744"/>
    </source>
</evidence>
<evidence type="ECO:0000256" key="3">
    <source>
        <dbReference type="ARBA" id="ARBA00013308"/>
    </source>
</evidence>
<dbReference type="PROSITE" id="PS50172">
    <property type="entry name" value="BRCT"/>
    <property type="match status" value="1"/>
</dbReference>
<evidence type="ECO:0000256" key="12">
    <source>
        <dbReference type="ARBA" id="ARBA00034005"/>
    </source>
</evidence>
<feature type="binding site" evidence="14">
    <location>
        <position position="447"/>
    </location>
    <ligand>
        <name>Zn(2+)</name>
        <dbReference type="ChEBI" id="CHEBI:29105"/>
    </ligand>
</feature>
<protein>
    <recommendedName>
        <fullName evidence="3 14">DNA ligase</fullName>
        <ecNumber evidence="2 14">6.5.1.2</ecNumber>
    </recommendedName>
    <alternativeName>
        <fullName evidence="14">Polydeoxyribonucleotide synthase [NAD(+)]</fullName>
    </alternativeName>
</protein>
<dbReference type="OrthoDB" id="9759736at2"/>
<dbReference type="GO" id="GO:0006260">
    <property type="term" value="P:DNA replication"/>
    <property type="evidence" value="ECO:0007669"/>
    <property type="project" value="UniProtKB-KW"/>
</dbReference>
<evidence type="ECO:0000256" key="2">
    <source>
        <dbReference type="ARBA" id="ARBA00012722"/>
    </source>
</evidence>
<evidence type="ECO:0000256" key="4">
    <source>
        <dbReference type="ARBA" id="ARBA00022598"/>
    </source>
</evidence>
<feature type="binding site" evidence="14">
    <location>
        <position position="410"/>
    </location>
    <ligand>
        <name>Zn(2+)</name>
        <dbReference type="ChEBI" id="CHEBI:29105"/>
    </ligand>
</feature>
<dbReference type="CDD" id="cd00114">
    <property type="entry name" value="LIGANc"/>
    <property type="match status" value="1"/>
</dbReference>
<dbReference type="InterPro" id="IPR012340">
    <property type="entry name" value="NA-bd_OB-fold"/>
</dbReference>
<dbReference type="InterPro" id="IPR013840">
    <property type="entry name" value="DNAligase_N"/>
</dbReference>
<dbReference type="GO" id="GO:0005829">
    <property type="term" value="C:cytosol"/>
    <property type="evidence" value="ECO:0007669"/>
    <property type="project" value="TreeGrafter"/>
</dbReference>
<dbReference type="GO" id="GO:0003911">
    <property type="term" value="F:DNA ligase (NAD+) activity"/>
    <property type="evidence" value="ECO:0007669"/>
    <property type="project" value="UniProtKB-UniRule"/>
</dbReference>
<accession>A0A364NIH5</accession>
<keyword evidence="7 14" id="KW-0227">DNA damage</keyword>
<evidence type="ECO:0000256" key="9">
    <source>
        <dbReference type="ARBA" id="ARBA00022842"/>
    </source>
</evidence>
<comment type="function">
    <text evidence="1 14">DNA ligase that catalyzes the formation of phosphodiester linkages between 5'-phosphoryl and 3'-hydroxyl groups in double-stranded DNA using NAD as a coenzyme and as the energy source for the reaction. It is essential for DNA replication and repair of damaged DNA.</text>
</comment>
<dbReference type="InterPro" id="IPR041663">
    <property type="entry name" value="DisA/LigA_HHH"/>
</dbReference>
<dbReference type="HAMAP" id="MF_01588">
    <property type="entry name" value="DNA_ligase_A"/>
    <property type="match status" value="1"/>
</dbReference>